<dbReference type="Proteomes" id="UP001159364">
    <property type="component" value="Linkage Group LG05"/>
</dbReference>
<dbReference type="Pfam" id="PF03936">
    <property type="entry name" value="Terpene_synth_C"/>
    <property type="match status" value="1"/>
</dbReference>
<dbReference type="InterPro" id="IPR036965">
    <property type="entry name" value="Terpene_synth_N_sf"/>
</dbReference>
<dbReference type="GO" id="GO:0000287">
    <property type="term" value="F:magnesium ion binding"/>
    <property type="evidence" value="ECO:0007669"/>
    <property type="project" value="InterPro"/>
</dbReference>
<feature type="domain" description="Terpene synthase N-terminal" evidence="5">
    <location>
        <begin position="57"/>
        <end position="227"/>
    </location>
</feature>
<evidence type="ECO:0000313" key="8">
    <source>
        <dbReference type="Proteomes" id="UP001159364"/>
    </source>
</evidence>
<dbReference type="PANTHER" id="PTHR31225:SF9">
    <property type="entry name" value="TERPENE SYNTHASE 10"/>
    <property type="match status" value="1"/>
</dbReference>
<dbReference type="GO" id="GO:0016102">
    <property type="term" value="P:diterpenoid biosynthetic process"/>
    <property type="evidence" value="ECO:0007669"/>
    <property type="project" value="InterPro"/>
</dbReference>
<evidence type="ECO:0000259" key="6">
    <source>
        <dbReference type="Pfam" id="PF03936"/>
    </source>
</evidence>
<evidence type="ECO:0000313" key="7">
    <source>
        <dbReference type="EMBL" id="KAJ8765354.1"/>
    </source>
</evidence>
<dbReference type="AlphaFoldDB" id="A0AAV8TGH3"/>
<feature type="domain" description="Terpene synthase metal-binding" evidence="6">
    <location>
        <begin position="285"/>
        <end position="523"/>
    </location>
</feature>
<reference evidence="7 8" key="1">
    <citation type="submission" date="2021-09" db="EMBL/GenBank/DDBJ databases">
        <title>Genomic insights and catalytic innovation underlie evolution of tropane alkaloids biosynthesis.</title>
        <authorList>
            <person name="Wang Y.-J."/>
            <person name="Tian T."/>
            <person name="Huang J.-P."/>
            <person name="Huang S.-X."/>
        </authorList>
    </citation>
    <scope>NUCLEOTIDE SEQUENCE [LARGE SCALE GENOMIC DNA]</scope>
    <source>
        <strain evidence="7">KIB-2018</strain>
        <tissue evidence="7">Leaf</tissue>
    </source>
</reference>
<comment type="cofactor">
    <cofactor evidence="1">
        <name>Mg(2+)</name>
        <dbReference type="ChEBI" id="CHEBI:18420"/>
    </cofactor>
</comment>
<evidence type="ECO:0000256" key="3">
    <source>
        <dbReference type="ARBA" id="ARBA00022842"/>
    </source>
</evidence>
<dbReference type="Gene3D" id="1.10.600.10">
    <property type="entry name" value="Farnesyl Diphosphate Synthase"/>
    <property type="match status" value="1"/>
</dbReference>
<dbReference type="CDD" id="cd00684">
    <property type="entry name" value="Terpene_cyclase_plant_C1"/>
    <property type="match status" value="1"/>
</dbReference>
<accession>A0AAV8TGH3</accession>
<dbReference type="InterPro" id="IPR050148">
    <property type="entry name" value="Terpene_synthase-like"/>
</dbReference>
<evidence type="ECO:0000256" key="4">
    <source>
        <dbReference type="ARBA" id="ARBA00023239"/>
    </source>
</evidence>
<dbReference type="InterPro" id="IPR044814">
    <property type="entry name" value="Terpene_cyclase_plant_C1"/>
</dbReference>
<evidence type="ECO:0000256" key="2">
    <source>
        <dbReference type="ARBA" id="ARBA00022723"/>
    </source>
</evidence>
<name>A0AAV8TGH3_9ROSI</name>
<gene>
    <name evidence="7" type="ORF">K2173_012051</name>
</gene>
<dbReference type="Pfam" id="PF01397">
    <property type="entry name" value="Terpene_synth"/>
    <property type="match status" value="1"/>
</dbReference>
<protein>
    <submittedName>
        <fullName evidence="7">Uncharacterized protein</fullName>
    </submittedName>
</protein>
<dbReference type="SFLD" id="SFLDG01019">
    <property type="entry name" value="Terpene_Cyclase_Like_1_C_Termi"/>
    <property type="match status" value="1"/>
</dbReference>
<dbReference type="SUPFAM" id="SSF48576">
    <property type="entry name" value="Terpenoid synthases"/>
    <property type="match status" value="1"/>
</dbReference>
<organism evidence="7 8">
    <name type="scientific">Erythroxylum novogranatense</name>
    <dbReference type="NCBI Taxonomy" id="1862640"/>
    <lineage>
        <taxon>Eukaryota</taxon>
        <taxon>Viridiplantae</taxon>
        <taxon>Streptophyta</taxon>
        <taxon>Embryophyta</taxon>
        <taxon>Tracheophyta</taxon>
        <taxon>Spermatophyta</taxon>
        <taxon>Magnoliopsida</taxon>
        <taxon>eudicotyledons</taxon>
        <taxon>Gunneridae</taxon>
        <taxon>Pentapetalae</taxon>
        <taxon>rosids</taxon>
        <taxon>fabids</taxon>
        <taxon>Malpighiales</taxon>
        <taxon>Erythroxylaceae</taxon>
        <taxon>Erythroxylum</taxon>
    </lineage>
</organism>
<evidence type="ECO:0000259" key="5">
    <source>
        <dbReference type="Pfam" id="PF01397"/>
    </source>
</evidence>
<dbReference type="Gene3D" id="1.50.10.130">
    <property type="entry name" value="Terpene synthase, N-terminal domain"/>
    <property type="match status" value="1"/>
</dbReference>
<dbReference type="SUPFAM" id="SSF48239">
    <property type="entry name" value="Terpenoid cyclases/Protein prenyltransferases"/>
    <property type="match status" value="1"/>
</dbReference>
<evidence type="ECO:0000256" key="1">
    <source>
        <dbReference type="ARBA" id="ARBA00001946"/>
    </source>
</evidence>
<dbReference type="InterPro" id="IPR008949">
    <property type="entry name" value="Isoprenoid_synthase_dom_sf"/>
</dbReference>
<keyword evidence="8" id="KW-1185">Reference proteome</keyword>
<dbReference type="InterPro" id="IPR008930">
    <property type="entry name" value="Terpenoid_cyclase/PrenylTrfase"/>
</dbReference>
<dbReference type="PANTHER" id="PTHR31225">
    <property type="entry name" value="OS04G0344100 PROTEIN-RELATED"/>
    <property type="match status" value="1"/>
</dbReference>
<dbReference type="InterPro" id="IPR001906">
    <property type="entry name" value="Terpene_synth_N"/>
</dbReference>
<dbReference type="GO" id="GO:0120251">
    <property type="term" value="P:hydrocarbon biosynthetic process"/>
    <property type="evidence" value="ECO:0007669"/>
    <property type="project" value="UniProtKB-ARBA"/>
</dbReference>
<dbReference type="EMBL" id="JAIWQS010000005">
    <property type="protein sequence ID" value="KAJ8765354.1"/>
    <property type="molecule type" value="Genomic_DNA"/>
</dbReference>
<sequence>MALNNLVLSSYLVAPRNHLWSIKSIKYFPMRVQSNLGHQIRDQEVPRRSANYQPSVWNYDYIQSLNSEFLAESYTERIKKLKEDVKKLLSKTVTRLDQLELIDCLQRLGVDYHFEDEIDMILKRIYNDKLKDKSSYHRALEFRLLRQHGYRVAVDVFNNIRDDLENFSACSDSTMGLLSLYEASFLLEEGESVLEDGRDFAEEHLKEFFNSNEGDDRYISMLVSHALELPLHWRVPRVEARWFIDAYRTKQSMSLLLLEFAILDFNFVQAVHQEDLKDVSKWWRNTGLAEKLPFARDRIVQSFLLAMGVTFEPQFAYCRRVCTKVNQLVTTIDDIYDVHGTLEELEVFTQVVERWDVKEIDRLPDYMKLCFLALFNFVNGLGYAAMKEHGVDIIPYLKRTWMDLCKACLLESRWSFNGHTPTLEEYLDNAWISTSGPVVLLHTYFTSVTSITERELESVRQWSDIIRLSSMVFRLANDLGTSSKEFKKGDIPKSIQCHMYETEASEPESRAHVRNLIGEIWKKMNSGAVNPSSSRKFVRIITNMARTAQFMYQHGDGFGFVDPEIKNRILAILVHPISNFEFQKEFHREALLFLFKFKLIIKI</sequence>
<keyword evidence="2" id="KW-0479">Metal-binding</keyword>
<proteinExistence type="predicted"/>
<dbReference type="FunFam" id="1.10.600.10:FF:000007">
    <property type="entry name" value="Isoprene synthase, chloroplastic"/>
    <property type="match status" value="1"/>
</dbReference>
<dbReference type="InterPro" id="IPR005630">
    <property type="entry name" value="Terpene_synthase_metal-bd"/>
</dbReference>
<dbReference type="SFLD" id="SFLDS00005">
    <property type="entry name" value="Isoprenoid_Synthase_Type_I"/>
    <property type="match status" value="1"/>
</dbReference>
<keyword evidence="3" id="KW-0460">Magnesium</keyword>
<dbReference type="FunFam" id="1.50.10.130:FF:000001">
    <property type="entry name" value="Isoprene synthase, chloroplastic"/>
    <property type="match status" value="1"/>
</dbReference>
<dbReference type="GO" id="GO:0010333">
    <property type="term" value="F:terpene synthase activity"/>
    <property type="evidence" value="ECO:0007669"/>
    <property type="project" value="InterPro"/>
</dbReference>
<dbReference type="InterPro" id="IPR034741">
    <property type="entry name" value="Terpene_cyclase-like_1_C"/>
</dbReference>
<comment type="caution">
    <text evidence="7">The sequence shown here is derived from an EMBL/GenBank/DDBJ whole genome shotgun (WGS) entry which is preliminary data.</text>
</comment>
<keyword evidence="4" id="KW-0456">Lyase</keyword>